<evidence type="ECO:0000259" key="3">
    <source>
        <dbReference type="PROSITE" id="PS50110"/>
    </source>
</evidence>
<organism evidence="4 5">
    <name type="scientific">Planosporangium mesophilum</name>
    <dbReference type="NCBI Taxonomy" id="689768"/>
    <lineage>
        <taxon>Bacteria</taxon>
        <taxon>Bacillati</taxon>
        <taxon>Actinomycetota</taxon>
        <taxon>Actinomycetes</taxon>
        <taxon>Micromonosporales</taxon>
        <taxon>Micromonosporaceae</taxon>
        <taxon>Planosporangium</taxon>
    </lineage>
</organism>
<accession>A0A8J3TFU0</accession>
<comment type="caution">
    <text evidence="4">The sequence shown here is derived from an EMBL/GenBank/DDBJ whole genome shotgun (WGS) entry which is preliminary data.</text>
</comment>
<gene>
    <name evidence="4" type="primary">cheY_2</name>
    <name evidence="4" type="ORF">Pme01_57350</name>
</gene>
<dbReference type="InterPro" id="IPR050595">
    <property type="entry name" value="Bact_response_regulator"/>
</dbReference>
<dbReference type="AlphaFoldDB" id="A0A8J3TFU0"/>
<dbReference type="RefSeq" id="WP_168117996.1">
    <property type="nucleotide sequence ID" value="NZ_BOON01000067.1"/>
</dbReference>
<dbReference type="SUPFAM" id="SSF52172">
    <property type="entry name" value="CheY-like"/>
    <property type="match status" value="1"/>
</dbReference>
<dbReference type="PANTHER" id="PTHR44591:SF3">
    <property type="entry name" value="RESPONSE REGULATORY DOMAIN-CONTAINING PROTEIN"/>
    <property type="match status" value="1"/>
</dbReference>
<dbReference type="Pfam" id="PF00072">
    <property type="entry name" value="Response_reg"/>
    <property type="match status" value="1"/>
</dbReference>
<proteinExistence type="predicted"/>
<dbReference type="GO" id="GO:0000160">
    <property type="term" value="P:phosphorelay signal transduction system"/>
    <property type="evidence" value="ECO:0007669"/>
    <property type="project" value="InterPro"/>
</dbReference>
<reference evidence="4" key="1">
    <citation type="submission" date="2021-01" db="EMBL/GenBank/DDBJ databases">
        <title>Whole genome shotgun sequence of Planosporangium mesophilum NBRC 109066.</title>
        <authorList>
            <person name="Komaki H."/>
            <person name="Tamura T."/>
        </authorList>
    </citation>
    <scope>NUCLEOTIDE SEQUENCE</scope>
    <source>
        <strain evidence="4">NBRC 109066</strain>
    </source>
</reference>
<feature type="domain" description="Response regulatory" evidence="3">
    <location>
        <begin position="2"/>
        <end position="120"/>
    </location>
</feature>
<dbReference type="PANTHER" id="PTHR44591">
    <property type="entry name" value="STRESS RESPONSE REGULATOR PROTEIN 1"/>
    <property type="match status" value="1"/>
</dbReference>
<evidence type="ECO:0000256" key="1">
    <source>
        <dbReference type="ARBA" id="ARBA00022553"/>
    </source>
</evidence>
<feature type="modified residue" description="4-aspartylphosphate" evidence="2">
    <location>
        <position position="53"/>
    </location>
</feature>
<evidence type="ECO:0000256" key="2">
    <source>
        <dbReference type="PROSITE-ProRule" id="PRU00169"/>
    </source>
</evidence>
<dbReference type="Gene3D" id="3.40.50.2300">
    <property type="match status" value="1"/>
</dbReference>
<keyword evidence="5" id="KW-1185">Reference proteome</keyword>
<dbReference type="InterPro" id="IPR011006">
    <property type="entry name" value="CheY-like_superfamily"/>
</dbReference>
<protein>
    <submittedName>
        <fullName evidence="4">Chemotaxis protein CheY</fullName>
    </submittedName>
</protein>
<sequence length="128" mass="13895">MIALVIDDSRAMRLILTRITGQLGFEVWQAGNGREALDLLEASDVVPAVALVDWNMPEMNGLEFVTAARSNPKYRTMTMMMVTTEGEQSQIVRALAAGAHEYVIKPFTPDAIEEKLALLGVSTNGATA</sequence>
<dbReference type="PROSITE" id="PS50110">
    <property type="entry name" value="RESPONSE_REGULATORY"/>
    <property type="match status" value="1"/>
</dbReference>
<evidence type="ECO:0000313" key="5">
    <source>
        <dbReference type="Proteomes" id="UP000599074"/>
    </source>
</evidence>
<name>A0A8J3TFU0_9ACTN</name>
<dbReference type="SMART" id="SM00448">
    <property type="entry name" value="REC"/>
    <property type="match status" value="1"/>
</dbReference>
<keyword evidence="1 2" id="KW-0597">Phosphoprotein</keyword>
<dbReference type="EMBL" id="BOON01000067">
    <property type="protein sequence ID" value="GII26138.1"/>
    <property type="molecule type" value="Genomic_DNA"/>
</dbReference>
<evidence type="ECO:0000313" key="4">
    <source>
        <dbReference type="EMBL" id="GII26138.1"/>
    </source>
</evidence>
<dbReference type="Proteomes" id="UP000599074">
    <property type="component" value="Unassembled WGS sequence"/>
</dbReference>
<dbReference type="InterPro" id="IPR001789">
    <property type="entry name" value="Sig_transdc_resp-reg_receiver"/>
</dbReference>